<dbReference type="Proteomes" id="UP000252355">
    <property type="component" value="Unassembled WGS sequence"/>
</dbReference>
<dbReference type="InterPro" id="IPR050744">
    <property type="entry name" value="AI-2_Isomerase_LsrG"/>
</dbReference>
<dbReference type="Gene3D" id="3.30.70.100">
    <property type="match status" value="1"/>
</dbReference>
<organism evidence="2 3">
    <name type="scientific">Candidatus Ozemobacter sibiricus</name>
    <dbReference type="NCBI Taxonomy" id="2268124"/>
    <lineage>
        <taxon>Bacteria</taxon>
        <taxon>Candidatus Ozemobacteria</taxon>
        <taxon>Candidatus Ozemobacterales</taxon>
        <taxon>Candidatus Ozemobacteraceae</taxon>
        <taxon>Candidatus Ozemobacter</taxon>
    </lineage>
</organism>
<accession>A0A367ZTJ9</accession>
<proteinExistence type="predicted"/>
<gene>
    <name evidence="2" type="ORF">OZSIB_0609</name>
</gene>
<dbReference type="PANTHER" id="PTHR33336">
    <property type="entry name" value="QUINOL MONOOXYGENASE YGIN-RELATED"/>
    <property type="match status" value="1"/>
</dbReference>
<protein>
    <submittedName>
        <fullName evidence="2">Autoinducer 2 (AI-2) modifying protein LsrG</fullName>
    </submittedName>
</protein>
<dbReference type="EMBL" id="QOQW01000001">
    <property type="protein sequence ID" value="RCK81475.1"/>
    <property type="molecule type" value="Genomic_DNA"/>
</dbReference>
<feature type="domain" description="ABM" evidence="1">
    <location>
        <begin position="2"/>
        <end position="91"/>
    </location>
</feature>
<dbReference type="InterPro" id="IPR007138">
    <property type="entry name" value="ABM_dom"/>
</dbReference>
<evidence type="ECO:0000313" key="2">
    <source>
        <dbReference type="EMBL" id="RCK81475.1"/>
    </source>
</evidence>
<dbReference type="GO" id="GO:0016491">
    <property type="term" value="F:oxidoreductase activity"/>
    <property type="evidence" value="ECO:0007669"/>
    <property type="project" value="TreeGrafter"/>
</dbReference>
<evidence type="ECO:0000313" key="3">
    <source>
        <dbReference type="Proteomes" id="UP000252355"/>
    </source>
</evidence>
<dbReference type="Pfam" id="PF03992">
    <property type="entry name" value="ABM"/>
    <property type="match status" value="1"/>
</dbReference>
<dbReference type="SUPFAM" id="SSF54909">
    <property type="entry name" value="Dimeric alpha+beta barrel"/>
    <property type="match status" value="1"/>
</dbReference>
<dbReference type="GO" id="GO:0005829">
    <property type="term" value="C:cytosol"/>
    <property type="evidence" value="ECO:0007669"/>
    <property type="project" value="TreeGrafter"/>
</dbReference>
<dbReference type="AlphaFoldDB" id="A0A367ZTJ9"/>
<comment type="caution">
    <text evidence="2">The sequence shown here is derived from an EMBL/GenBank/DDBJ whole genome shotgun (WGS) entry which is preliminary data.</text>
</comment>
<dbReference type="PROSITE" id="PS51725">
    <property type="entry name" value="ABM"/>
    <property type="match status" value="1"/>
</dbReference>
<name>A0A367ZTJ9_9BACT</name>
<sequence>MMTVVVQIQVKPECIEAFREATLVNVRHSRQEPGIGRFDLLQQADDPCRFLLIEGYRTADAPAAHKETAHYQVWRETVAPMMASPRTSLKFHAFEPAEVGS</sequence>
<reference evidence="2 3" key="1">
    <citation type="submission" date="2018-05" db="EMBL/GenBank/DDBJ databases">
        <title>A metagenomic window into the 2 km-deep terrestrial subsurface aquifer revealed taxonomically and functionally diverse microbial community comprising novel uncultured bacterial lineages.</title>
        <authorList>
            <person name="Kadnikov V.V."/>
            <person name="Mardanov A.V."/>
            <person name="Beletsky A.V."/>
            <person name="Banks D."/>
            <person name="Pimenov N.V."/>
            <person name="Frank Y.A."/>
            <person name="Karnachuk O.V."/>
            <person name="Ravin N.V."/>
        </authorList>
    </citation>
    <scope>NUCLEOTIDE SEQUENCE [LARGE SCALE GENOMIC DNA]</scope>
    <source>
        <strain evidence="2">BY5</strain>
    </source>
</reference>
<evidence type="ECO:0000259" key="1">
    <source>
        <dbReference type="PROSITE" id="PS51725"/>
    </source>
</evidence>
<dbReference type="PANTHER" id="PTHR33336:SF1">
    <property type="entry name" value="(4S)-4-HYDROXY-5-PHOSPHONOOXYPENTANE-2,3-DIONE ISOMERASE"/>
    <property type="match status" value="1"/>
</dbReference>
<dbReference type="InterPro" id="IPR011008">
    <property type="entry name" value="Dimeric_a/b-barrel"/>
</dbReference>